<dbReference type="Pfam" id="PF00300">
    <property type="entry name" value="His_Phos_1"/>
    <property type="match status" value="1"/>
</dbReference>
<dbReference type="GO" id="GO:0016791">
    <property type="term" value="F:phosphatase activity"/>
    <property type="evidence" value="ECO:0007669"/>
    <property type="project" value="TreeGrafter"/>
</dbReference>
<dbReference type="EMBL" id="BSTX01000004">
    <property type="protein sequence ID" value="GLZ80437.1"/>
    <property type="molecule type" value="Genomic_DNA"/>
</dbReference>
<protein>
    <recommendedName>
        <fullName evidence="3">Histidine phosphatase family protein</fullName>
    </recommendedName>
</protein>
<evidence type="ECO:0000313" key="1">
    <source>
        <dbReference type="EMBL" id="GLZ80437.1"/>
    </source>
</evidence>
<evidence type="ECO:0000313" key="2">
    <source>
        <dbReference type="Proteomes" id="UP001165079"/>
    </source>
</evidence>
<dbReference type="PANTHER" id="PTHR48100">
    <property type="entry name" value="BROAD-SPECIFICITY PHOSPHATASE YOR283W-RELATED"/>
    <property type="match status" value="1"/>
</dbReference>
<keyword evidence="2" id="KW-1185">Reference proteome</keyword>
<evidence type="ECO:0008006" key="3">
    <source>
        <dbReference type="Google" id="ProtNLM"/>
    </source>
</evidence>
<comment type="caution">
    <text evidence="1">The sequence shown here is derived from an EMBL/GenBank/DDBJ whole genome shotgun (WGS) entry which is preliminary data.</text>
</comment>
<accession>A0A9W6W5I9</accession>
<gene>
    <name evidence="1" type="ORF">Afil01_52440</name>
</gene>
<dbReference type="SMART" id="SM00855">
    <property type="entry name" value="PGAM"/>
    <property type="match status" value="1"/>
</dbReference>
<dbReference type="GO" id="GO:0005737">
    <property type="term" value="C:cytoplasm"/>
    <property type="evidence" value="ECO:0007669"/>
    <property type="project" value="TreeGrafter"/>
</dbReference>
<dbReference type="Gene3D" id="3.40.50.1240">
    <property type="entry name" value="Phosphoglycerate mutase-like"/>
    <property type="match status" value="1"/>
</dbReference>
<reference evidence="1" key="1">
    <citation type="submission" date="2023-03" db="EMBL/GenBank/DDBJ databases">
        <title>Actinorhabdospora filicis NBRC 111898.</title>
        <authorList>
            <person name="Ichikawa N."/>
            <person name="Sato H."/>
            <person name="Tonouchi N."/>
        </authorList>
    </citation>
    <scope>NUCLEOTIDE SEQUENCE</scope>
    <source>
        <strain evidence="1">NBRC 111898</strain>
    </source>
</reference>
<dbReference type="InterPro" id="IPR013078">
    <property type="entry name" value="His_Pase_superF_clade-1"/>
</dbReference>
<dbReference type="Proteomes" id="UP001165079">
    <property type="component" value="Unassembled WGS sequence"/>
</dbReference>
<dbReference type="InterPro" id="IPR029033">
    <property type="entry name" value="His_PPase_superfam"/>
</dbReference>
<dbReference type="CDD" id="cd07067">
    <property type="entry name" value="HP_PGM_like"/>
    <property type="match status" value="1"/>
</dbReference>
<dbReference type="AlphaFoldDB" id="A0A9W6W5I9"/>
<sequence length="214" mass="22636">MVVDMRGSFGGGCGEIASRAARDVRRLTGMTIVHIVQHGSKLPVPGDPGLTDAGFAQAEAVARHFSTAPGVTLWSSPLLRARQTIAPLATKLGLDVRLDERLRERANWDGTRPIGDFLADWARCTADRDHVPAEGESSRAAGERFLGFLREAEGTVIAAAHGGVTVDLLRTLVGDEGVPALLLEEGMPPGAVTTIEDLRPVRIAYTGHLSAGGE</sequence>
<dbReference type="SUPFAM" id="SSF53254">
    <property type="entry name" value="Phosphoglycerate mutase-like"/>
    <property type="match status" value="1"/>
</dbReference>
<name>A0A9W6W5I9_9ACTN</name>
<organism evidence="1 2">
    <name type="scientific">Actinorhabdospora filicis</name>
    <dbReference type="NCBI Taxonomy" id="1785913"/>
    <lineage>
        <taxon>Bacteria</taxon>
        <taxon>Bacillati</taxon>
        <taxon>Actinomycetota</taxon>
        <taxon>Actinomycetes</taxon>
        <taxon>Micromonosporales</taxon>
        <taxon>Micromonosporaceae</taxon>
        <taxon>Actinorhabdospora</taxon>
    </lineage>
</organism>
<dbReference type="InterPro" id="IPR050275">
    <property type="entry name" value="PGM_Phosphatase"/>
</dbReference>
<dbReference type="PANTHER" id="PTHR48100:SF1">
    <property type="entry name" value="HISTIDINE PHOSPHATASE FAMILY PROTEIN-RELATED"/>
    <property type="match status" value="1"/>
</dbReference>
<proteinExistence type="predicted"/>